<keyword evidence="3" id="KW-1185">Reference proteome</keyword>
<dbReference type="Pfam" id="PF13966">
    <property type="entry name" value="zf-RVT"/>
    <property type="match status" value="1"/>
</dbReference>
<sequence length="235" mass="27171">MAPRPLMVADMVSASGDWDWVRLRELLPQHLLEQIAVEVLPHYEASPDIPSWRLEDRRVFTMKSAYDHIRVHNVVDGIADPCWKRVWKLQVPQRVRFFLWLALHRRLLTNVERIRRHLTSMDRCECCLDGPEDMIHVLRDCFVARDLWSGHGSSQFFAGYCGRTDAVALWGRSVCIVRSCWEVGLDCWRNAHARFMVARLVMAALGRGQDVAVMEFEDPPAELLDLLEEEATSSC</sequence>
<evidence type="ECO:0000259" key="1">
    <source>
        <dbReference type="Pfam" id="PF13966"/>
    </source>
</evidence>
<dbReference type="InterPro" id="IPR026960">
    <property type="entry name" value="RVT-Znf"/>
</dbReference>
<comment type="caution">
    <text evidence="2">The sequence shown here is derived from an EMBL/GenBank/DDBJ whole genome shotgun (WGS) entry which is preliminary data.</text>
</comment>
<name>A0ABR2FAJ2_9ROSI</name>
<dbReference type="Proteomes" id="UP001472677">
    <property type="component" value="Unassembled WGS sequence"/>
</dbReference>
<evidence type="ECO:0000313" key="2">
    <source>
        <dbReference type="EMBL" id="KAK8575350.1"/>
    </source>
</evidence>
<organism evidence="2 3">
    <name type="scientific">Hibiscus sabdariffa</name>
    <name type="common">roselle</name>
    <dbReference type="NCBI Taxonomy" id="183260"/>
    <lineage>
        <taxon>Eukaryota</taxon>
        <taxon>Viridiplantae</taxon>
        <taxon>Streptophyta</taxon>
        <taxon>Embryophyta</taxon>
        <taxon>Tracheophyta</taxon>
        <taxon>Spermatophyta</taxon>
        <taxon>Magnoliopsida</taxon>
        <taxon>eudicotyledons</taxon>
        <taxon>Gunneridae</taxon>
        <taxon>Pentapetalae</taxon>
        <taxon>rosids</taxon>
        <taxon>malvids</taxon>
        <taxon>Malvales</taxon>
        <taxon>Malvaceae</taxon>
        <taxon>Malvoideae</taxon>
        <taxon>Hibiscus</taxon>
    </lineage>
</organism>
<feature type="domain" description="Reverse transcriptase zinc-binding" evidence="1">
    <location>
        <begin position="60"/>
        <end position="148"/>
    </location>
</feature>
<evidence type="ECO:0000313" key="3">
    <source>
        <dbReference type="Proteomes" id="UP001472677"/>
    </source>
</evidence>
<accession>A0ABR2FAJ2</accession>
<reference evidence="2 3" key="1">
    <citation type="journal article" date="2024" name="G3 (Bethesda)">
        <title>Genome assembly of Hibiscus sabdariffa L. provides insights into metabolisms of medicinal natural products.</title>
        <authorList>
            <person name="Kim T."/>
        </authorList>
    </citation>
    <scope>NUCLEOTIDE SEQUENCE [LARGE SCALE GENOMIC DNA]</scope>
    <source>
        <strain evidence="2">TK-2024</strain>
        <tissue evidence="2">Old leaves</tissue>
    </source>
</reference>
<protein>
    <recommendedName>
        <fullName evidence="1">Reverse transcriptase zinc-binding domain-containing protein</fullName>
    </recommendedName>
</protein>
<dbReference type="EMBL" id="JBBPBM010000007">
    <property type="protein sequence ID" value="KAK8575350.1"/>
    <property type="molecule type" value="Genomic_DNA"/>
</dbReference>
<gene>
    <name evidence="2" type="ORF">V6N12_063025</name>
</gene>
<proteinExistence type="predicted"/>